<evidence type="ECO:0000313" key="4">
    <source>
        <dbReference type="Proteomes" id="UP000785679"/>
    </source>
</evidence>
<comment type="similarity">
    <text evidence="1">Belongs to the acetyltransferase family. GNA1 subfamily.</text>
</comment>
<feature type="domain" description="N-acetyltransferase" evidence="2">
    <location>
        <begin position="57"/>
        <end position="209"/>
    </location>
</feature>
<name>A0A8J8NEV8_HALGN</name>
<comment type="caution">
    <text evidence="3">The sequence shown here is derived from an EMBL/GenBank/DDBJ whole genome shotgun (WGS) entry which is preliminary data.</text>
</comment>
<dbReference type="InterPro" id="IPR000182">
    <property type="entry name" value="GNAT_dom"/>
</dbReference>
<evidence type="ECO:0000256" key="1">
    <source>
        <dbReference type="RuleBase" id="RU365086"/>
    </source>
</evidence>
<evidence type="ECO:0000313" key="3">
    <source>
        <dbReference type="EMBL" id="TNV73972.1"/>
    </source>
</evidence>
<dbReference type="Proteomes" id="UP000785679">
    <property type="component" value="Unassembled WGS sequence"/>
</dbReference>
<keyword evidence="1" id="KW-0808">Transferase</keyword>
<dbReference type="AlphaFoldDB" id="A0A8J8NEV8"/>
<reference evidence="3" key="1">
    <citation type="submission" date="2019-06" db="EMBL/GenBank/DDBJ databases">
        <authorList>
            <person name="Zheng W."/>
        </authorList>
    </citation>
    <scope>NUCLEOTIDE SEQUENCE</scope>
    <source>
        <strain evidence="3">QDHG01</strain>
    </source>
</reference>
<evidence type="ECO:0000259" key="2">
    <source>
        <dbReference type="PROSITE" id="PS51186"/>
    </source>
</evidence>
<comment type="pathway">
    <text evidence="1">Nucleotide-sugar biosynthesis; UDP-N-acetyl-alpha-D-glucosamine biosynthesis; N-acetyl-alpha-D-glucosamine 1-phosphate from alpha-D-glucosamine 6-phosphate (route I): step 1/2.</text>
</comment>
<sequence length="209" mass="23549">MQSDCQFEQQASSGLSSATSSLENLTLLEGARCSTDLSKVTDNQIQDILSSQCDSEFTFRLLRRDDYGRGIMNVLGQLTIVGDVTQEAFEKQFEWMFPLHKDTYHIVVIVDNKLDKIIGSGSLIMERKFLRSTGNCGHIEDVAVDSTYRGKKLGIRLIATLRDIASRALGSYKVTLDCAEHNVKFYEANGFKIKGTQMAWYREGEKQKL</sequence>
<dbReference type="Pfam" id="PF00583">
    <property type="entry name" value="Acetyltransf_1"/>
    <property type="match status" value="1"/>
</dbReference>
<dbReference type="EMBL" id="RRYP01017742">
    <property type="protein sequence ID" value="TNV73972.1"/>
    <property type="molecule type" value="Genomic_DNA"/>
</dbReference>
<organism evidence="3 4">
    <name type="scientific">Halteria grandinella</name>
    <dbReference type="NCBI Taxonomy" id="5974"/>
    <lineage>
        <taxon>Eukaryota</taxon>
        <taxon>Sar</taxon>
        <taxon>Alveolata</taxon>
        <taxon>Ciliophora</taxon>
        <taxon>Intramacronucleata</taxon>
        <taxon>Spirotrichea</taxon>
        <taxon>Stichotrichia</taxon>
        <taxon>Sporadotrichida</taxon>
        <taxon>Halteriidae</taxon>
        <taxon>Halteria</taxon>
    </lineage>
</organism>
<dbReference type="OrthoDB" id="10039976at2759"/>
<dbReference type="CDD" id="cd04301">
    <property type="entry name" value="NAT_SF"/>
    <property type="match status" value="1"/>
</dbReference>
<dbReference type="SUPFAM" id="SSF55729">
    <property type="entry name" value="Acyl-CoA N-acyltransferases (Nat)"/>
    <property type="match status" value="1"/>
</dbReference>
<gene>
    <name evidence="3" type="ORF">FGO68_gene6689</name>
</gene>
<keyword evidence="4" id="KW-1185">Reference proteome</keyword>
<dbReference type="GO" id="GO:0006048">
    <property type="term" value="P:UDP-N-acetylglucosamine biosynthetic process"/>
    <property type="evidence" value="ECO:0007669"/>
    <property type="project" value="UniProtKB-UniRule"/>
</dbReference>
<dbReference type="PANTHER" id="PTHR13355">
    <property type="entry name" value="GLUCOSAMINE 6-PHOSPHATE N-ACETYLTRANSFERASE"/>
    <property type="match status" value="1"/>
</dbReference>
<accession>A0A8J8NEV8</accession>
<protein>
    <recommendedName>
        <fullName evidence="1">Glucosamine 6-phosphate N-acetyltransferase</fullName>
        <ecNumber evidence="1">2.3.1.4</ecNumber>
    </recommendedName>
</protein>
<dbReference type="InterPro" id="IPR039143">
    <property type="entry name" value="GNPNAT1-like"/>
</dbReference>
<dbReference type="GO" id="GO:0004343">
    <property type="term" value="F:glucosamine 6-phosphate N-acetyltransferase activity"/>
    <property type="evidence" value="ECO:0007669"/>
    <property type="project" value="UniProtKB-UniRule"/>
</dbReference>
<comment type="catalytic activity">
    <reaction evidence="1">
        <text>D-glucosamine 6-phosphate + acetyl-CoA = N-acetyl-D-glucosamine 6-phosphate + CoA + H(+)</text>
        <dbReference type="Rhea" id="RHEA:10292"/>
        <dbReference type="ChEBI" id="CHEBI:15378"/>
        <dbReference type="ChEBI" id="CHEBI:57287"/>
        <dbReference type="ChEBI" id="CHEBI:57288"/>
        <dbReference type="ChEBI" id="CHEBI:57513"/>
        <dbReference type="ChEBI" id="CHEBI:58725"/>
        <dbReference type="EC" id="2.3.1.4"/>
    </reaction>
</comment>
<dbReference type="PROSITE" id="PS51186">
    <property type="entry name" value="GNAT"/>
    <property type="match status" value="1"/>
</dbReference>
<proteinExistence type="inferred from homology"/>
<dbReference type="InterPro" id="IPR016181">
    <property type="entry name" value="Acyl_CoA_acyltransferase"/>
</dbReference>
<dbReference type="Gene3D" id="3.40.630.30">
    <property type="match status" value="1"/>
</dbReference>
<keyword evidence="1" id="KW-0012">Acyltransferase</keyword>
<dbReference type="UniPathway" id="UPA00113">
    <property type="reaction ID" value="UER00529"/>
</dbReference>
<dbReference type="EC" id="2.3.1.4" evidence="1"/>
<dbReference type="PANTHER" id="PTHR13355:SF11">
    <property type="entry name" value="GLUCOSAMINE 6-PHOSPHATE N-ACETYLTRANSFERASE"/>
    <property type="match status" value="1"/>
</dbReference>